<evidence type="ECO:0000313" key="1">
    <source>
        <dbReference type="EMBL" id="MBT0774325.1"/>
    </source>
</evidence>
<dbReference type="RefSeq" id="WP_214160865.1">
    <property type="nucleotide sequence ID" value="NZ_JAHBAY010000043.1"/>
</dbReference>
<proteinExistence type="predicted"/>
<organism evidence="1 2">
    <name type="scientific">Kineosporia corallincola</name>
    <dbReference type="NCBI Taxonomy" id="2835133"/>
    <lineage>
        <taxon>Bacteria</taxon>
        <taxon>Bacillati</taxon>
        <taxon>Actinomycetota</taxon>
        <taxon>Actinomycetes</taxon>
        <taxon>Kineosporiales</taxon>
        <taxon>Kineosporiaceae</taxon>
        <taxon>Kineosporia</taxon>
    </lineage>
</organism>
<dbReference type="Proteomes" id="UP001197247">
    <property type="component" value="Unassembled WGS sequence"/>
</dbReference>
<evidence type="ECO:0000313" key="2">
    <source>
        <dbReference type="Proteomes" id="UP001197247"/>
    </source>
</evidence>
<reference evidence="1 2" key="1">
    <citation type="submission" date="2021-05" db="EMBL/GenBank/DDBJ databases">
        <title>Kineosporia and Streptomyces sp. nov. two new marine actinobacteria isolated from Coral.</title>
        <authorList>
            <person name="Buangrab K."/>
            <person name="Sutthacheep M."/>
            <person name="Yeemin T."/>
            <person name="Harunari E."/>
            <person name="Igarashi Y."/>
            <person name="Kanchanasin P."/>
            <person name="Tanasupawat S."/>
            <person name="Phongsopitanun W."/>
        </authorList>
    </citation>
    <scope>NUCLEOTIDE SEQUENCE [LARGE SCALE GENOMIC DNA]</scope>
    <source>
        <strain evidence="1 2">J2-2</strain>
    </source>
</reference>
<dbReference type="EMBL" id="JAHBAY010000043">
    <property type="protein sequence ID" value="MBT0774325.1"/>
    <property type="molecule type" value="Genomic_DNA"/>
</dbReference>
<feature type="non-terminal residue" evidence="1">
    <location>
        <position position="405"/>
    </location>
</feature>
<sequence length="405" mass="44404">MPESLPGSDLSARIPIGEAGASWLPEYDATLADPTRGIQVAVNGHFTESVDWHAAPLLPAAEMHQVLIADAKNLPNRAGGALFRLLERVHHRRGEFGPRAQRSMSNAWKKDALRWELRQLKAGGDPDPLSRLLDDLADRPEPIPDPAVVEQYLEAPEPVTSRARLATLERIRWALVSRLGHETPNALSTARGEQLREVVLDALGIAAGAAGSGHRAVLTEILRVAAVQGMAFVAEGGGQYQARVIDVGDVRLVRIRIRIHFVADSDVTDEQARRTADMERRDIPTLFNAIGSFDSRGRTVFLRLYPVVTFGRRSRPGVQNIRLSSGFGIADATRVYTGSNEKTLLHETLHALGLRDRYAVEPGVPRPLFYEERRLRPGNPAGPTHFRPNALDAVPTIMSSASTDV</sequence>
<keyword evidence="2" id="KW-1185">Reference proteome</keyword>
<gene>
    <name evidence="1" type="ORF">KIH74_35625</name>
</gene>
<name>A0ABS5TU56_9ACTN</name>
<comment type="caution">
    <text evidence="1">The sequence shown here is derived from an EMBL/GenBank/DDBJ whole genome shotgun (WGS) entry which is preliminary data.</text>
</comment>
<accession>A0ABS5TU56</accession>
<protein>
    <submittedName>
        <fullName evidence="1">Uncharacterized protein</fullName>
    </submittedName>
</protein>